<comment type="caution">
    <text evidence="1">The sequence shown here is derived from an EMBL/GenBank/DDBJ whole genome shotgun (WGS) entry which is preliminary data.</text>
</comment>
<proteinExistence type="predicted"/>
<reference evidence="1 2" key="1">
    <citation type="submission" date="2020-04" db="EMBL/GenBank/DDBJ databases">
        <title>Genome analysis and antimicrobial resistance characteristics of Chryseobacterium aquaticum isolated from farmed salmonids.</title>
        <authorList>
            <person name="Saticioglu I.B."/>
            <person name="Duman M."/>
            <person name="Altun S."/>
        </authorList>
    </citation>
    <scope>NUCLEOTIDE SEQUENCE [LARGE SCALE GENOMIC DNA]</scope>
    <source>
        <strain evidence="1 2">C-174</strain>
    </source>
</reference>
<sequence length="411" mass="48890">MKNYKLYFTISKSPKEIATDECIWCNGKSDKNIAHIISKSLLKTEHFSNKLYNSVCKKCNFSFGKNIEDWIFKYSPINFWINRDVKNSMKINDDRTFKYKQIFLWFHEMNDWFVALNENSNQLPSQLVISNNYELTFYYHLKNKVINKKINYPLLKEFIADVKFNNYSYYISDLLPKDFKSRAFKYNDKTIIISKTKDKAELCLNMISNLENLDAIKFENFYSKQKEHKHLIINYKWSIKKYYKYCSKIAFEFLSLIEGNDFVKNSEFNGLKKFLLENEKNEFSEVLFINGRGVNEKTLTLNGWVDISNEAKISEKTTFPTFNLNILNDFTFSMILYKYDSHICASVKLFEFEPCNIILSDTSQDFETIHLVTYSAKEDKLLFYETTTDIENFDQELMFASNEKDLYRLGK</sequence>
<evidence type="ECO:0008006" key="3">
    <source>
        <dbReference type="Google" id="ProtNLM"/>
    </source>
</evidence>
<protein>
    <recommendedName>
        <fullName evidence="3">HNH endonuclease 5 domain-containing protein</fullName>
    </recommendedName>
</protein>
<gene>
    <name evidence="1" type="ORF">HIO71_07950</name>
</gene>
<dbReference type="Proteomes" id="UP000548067">
    <property type="component" value="Unassembled WGS sequence"/>
</dbReference>
<dbReference type="AlphaFoldDB" id="A0A848N5E6"/>
<dbReference type="RefSeq" id="WP_169321024.1">
    <property type="nucleotide sequence ID" value="NZ_JABCJF010000003.1"/>
</dbReference>
<evidence type="ECO:0000313" key="1">
    <source>
        <dbReference type="EMBL" id="NMR34145.1"/>
    </source>
</evidence>
<accession>A0A848N5E6</accession>
<dbReference type="EMBL" id="JABCJF010000003">
    <property type="protein sequence ID" value="NMR34145.1"/>
    <property type="molecule type" value="Genomic_DNA"/>
</dbReference>
<evidence type="ECO:0000313" key="2">
    <source>
        <dbReference type="Proteomes" id="UP000548067"/>
    </source>
</evidence>
<name>A0A848N5E6_9FLAO</name>
<organism evidence="1 2">
    <name type="scientific">Chryseobacterium aquaticum</name>
    <dbReference type="NCBI Taxonomy" id="452084"/>
    <lineage>
        <taxon>Bacteria</taxon>
        <taxon>Pseudomonadati</taxon>
        <taxon>Bacteroidota</taxon>
        <taxon>Flavobacteriia</taxon>
        <taxon>Flavobacteriales</taxon>
        <taxon>Weeksellaceae</taxon>
        <taxon>Chryseobacterium group</taxon>
        <taxon>Chryseobacterium</taxon>
    </lineage>
</organism>